<gene>
    <name evidence="2" type="ORF">AKAME5_002508500</name>
</gene>
<reference evidence="2" key="1">
    <citation type="submission" date="2022-08" db="EMBL/GenBank/DDBJ databases">
        <title>Genome sequencing of akame (Lates japonicus).</title>
        <authorList>
            <person name="Hashiguchi Y."/>
            <person name="Takahashi H."/>
        </authorList>
    </citation>
    <scope>NUCLEOTIDE SEQUENCE</scope>
    <source>
        <strain evidence="2">Kochi</strain>
    </source>
</reference>
<feature type="region of interest" description="Disordered" evidence="1">
    <location>
        <begin position="1"/>
        <end position="70"/>
    </location>
</feature>
<comment type="caution">
    <text evidence="2">The sequence shown here is derived from an EMBL/GenBank/DDBJ whole genome shotgun (WGS) entry which is preliminary data.</text>
</comment>
<evidence type="ECO:0000313" key="3">
    <source>
        <dbReference type="Proteomes" id="UP001279410"/>
    </source>
</evidence>
<feature type="compositionally biased region" description="Low complexity" evidence="1">
    <location>
        <begin position="11"/>
        <end position="31"/>
    </location>
</feature>
<keyword evidence="3" id="KW-1185">Reference proteome</keyword>
<organism evidence="2 3">
    <name type="scientific">Lates japonicus</name>
    <name type="common">Japanese lates</name>
    <dbReference type="NCBI Taxonomy" id="270547"/>
    <lineage>
        <taxon>Eukaryota</taxon>
        <taxon>Metazoa</taxon>
        <taxon>Chordata</taxon>
        <taxon>Craniata</taxon>
        <taxon>Vertebrata</taxon>
        <taxon>Euteleostomi</taxon>
        <taxon>Actinopterygii</taxon>
        <taxon>Neopterygii</taxon>
        <taxon>Teleostei</taxon>
        <taxon>Neoteleostei</taxon>
        <taxon>Acanthomorphata</taxon>
        <taxon>Carangaria</taxon>
        <taxon>Carangaria incertae sedis</taxon>
        <taxon>Centropomidae</taxon>
        <taxon>Lates</taxon>
    </lineage>
</organism>
<accession>A0AAD3NL84</accession>
<name>A0AAD3NL84_LATJO</name>
<evidence type="ECO:0000256" key="1">
    <source>
        <dbReference type="SAM" id="MobiDB-lite"/>
    </source>
</evidence>
<protein>
    <submittedName>
        <fullName evidence="2">Palmitoyltransferase ZDHHC5-like isoform X1</fullName>
    </submittedName>
</protein>
<proteinExistence type="predicted"/>
<dbReference type="AlphaFoldDB" id="A0AAD3NL84"/>
<dbReference type="EMBL" id="BRZM01001799">
    <property type="protein sequence ID" value="GLD73760.1"/>
    <property type="molecule type" value="Genomic_DNA"/>
</dbReference>
<sequence>MKPLSRTNGGHPFSSSCSAPSSPSHPVSVSARPGVAYPSSALTQSPAHKPQGGGVKKVTGVGGTTYEISV</sequence>
<evidence type="ECO:0000313" key="2">
    <source>
        <dbReference type="EMBL" id="GLD73760.1"/>
    </source>
</evidence>
<dbReference type="Proteomes" id="UP001279410">
    <property type="component" value="Unassembled WGS sequence"/>
</dbReference>
<dbReference type="PROSITE" id="PS51257">
    <property type="entry name" value="PROKAR_LIPOPROTEIN"/>
    <property type="match status" value="1"/>
</dbReference>
<feature type="compositionally biased region" description="Gly residues" evidence="1">
    <location>
        <begin position="51"/>
        <end position="63"/>
    </location>
</feature>